<proteinExistence type="predicted"/>
<dbReference type="Proteomes" id="UP000014071">
    <property type="component" value="Unassembled WGS sequence"/>
</dbReference>
<dbReference type="RefSeq" id="XP_012187248.1">
    <property type="nucleotide sequence ID" value="XM_012331858.1"/>
</dbReference>
<dbReference type="GeneID" id="24106527"/>
<dbReference type="PANTHER" id="PTHR37574">
    <property type="entry name" value="LIPASE B"/>
    <property type="match status" value="1"/>
</dbReference>
<dbReference type="ESTHER" id="psehs-r9nyc6">
    <property type="family name" value="Canar_LipB"/>
</dbReference>
<feature type="region of interest" description="Disordered" evidence="1">
    <location>
        <begin position="72"/>
        <end position="101"/>
    </location>
</feature>
<evidence type="ECO:0000256" key="1">
    <source>
        <dbReference type="SAM" id="MobiDB-lite"/>
    </source>
</evidence>
<protein>
    <recommendedName>
        <fullName evidence="4">Lipase B</fullName>
    </recommendedName>
</protein>
<evidence type="ECO:0000313" key="3">
    <source>
        <dbReference type="Proteomes" id="UP000014071"/>
    </source>
</evidence>
<reference evidence="3" key="1">
    <citation type="journal article" date="2013" name="Genome Announc.">
        <title>Draft genome sequence of the basidiomycetous yeast-like fungus Pseudozyma hubeiensis SY62, which produces an abundant amount of the biosurfactant mannosylerythritol lipids.</title>
        <authorList>
            <person name="Konishi M."/>
            <person name="Hatada Y."/>
            <person name="Horiuchi J."/>
        </authorList>
    </citation>
    <scope>NUCLEOTIDE SEQUENCE [LARGE SCALE GENOMIC DNA]</scope>
    <source>
        <strain evidence="3">SY62</strain>
    </source>
</reference>
<dbReference type="SUPFAM" id="SSF53474">
    <property type="entry name" value="alpha/beta-Hydrolases"/>
    <property type="match status" value="1"/>
</dbReference>
<dbReference type="eggNOG" id="ENOG502QSW8">
    <property type="taxonomic scope" value="Eukaryota"/>
</dbReference>
<dbReference type="PANTHER" id="PTHR37574:SF1">
    <property type="entry name" value="LIPASE B"/>
    <property type="match status" value="1"/>
</dbReference>
<dbReference type="HOGENOM" id="CLU_029537_3_0_1"/>
<dbReference type="InterPro" id="IPR029058">
    <property type="entry name" value="AB_hydrolase_fold"/>
</dbReference>
<accession>R9NYC6</accession>
<keyword evidence="3" id="KW-1185">Reference proteome</keyword>
<dbReference type="AlphaFoldDB" id="R9NYC6"/>
<dbReference type="SMR" id="R9NYC6"/>
<evidence type="ECO:0000313" key="2">
    <source>
        <dbReference type="EMBL" id="GAC93661.1"/>
    </source>
</evidence>
<dbReference type="STRING" id="1305764.R9NYC6"/>
<dbReference type="Gene3D" id="3.40.50.1820">
    <property type="entry name" value="alpha/beta hydrolase"/>
    <property type="match status" value="1"/>
</dbReference>
<evidence type="ECO:0008006" key="4">
    <source>
        <dbReference type="Google" id="ProtNLM"/>
    </source>
</evidence>
<dbReference type="InterPro" id="IPR053228">
    <property type="entry name" value="Stereospecific_Lipase"/>
</dbReference>
<dbReference type="EMBL" id="DF238778">
    <property type="protein sequence ID" value="GAC93661.1"/>
    <property type="molecule type" value="Genomic_DNA"/>
</dbReference>
<gene>
    <name evidence="2" type="ORF">PHSY_001226</name>
</gene>
<dbReference type="OrthoDB" id="4605274at2759"/>
<sequence>MARFQVVKLASDGARVQPSHGEARTKDCDSIRRRRGPLRYKFLVPGESWTSLISDILDGYINEGGYPHRQHVHSSKSLAFSSSSNPSPKPTRPTAQSQGHTTMKFTSTVTALAALVCAASATPLVKRLPIGPDPAFSVPQSQLASVLECQNGSPSSQSNPILLVPGTGVTGRQSFDSNWIPLSSQLGYSPCWISPPPFMLNDSQVNAEYIVNAVNTLYAGSGFKKVPVLTWSQGGLATQWALTFFPSIRSKVDRFMAFAPDYKGTVEAVFLTVPGLASQSVWQQQAQSAYLTALQNAGGLTKIVPTTNLYSVFDDIVQPQVSNSPLDSSYLFNAKNIQAQTVCGPAFLIDHAGSLTSQFSYIVGKSALASGTGEAQSSDYSITDCNPLPADPLTPQQKAEASGLLLVAGANVVAGPKQNCEPDLKPYARRFAIGKKTCSGVNTGF</sequence>
<organism evidence="2 3">
    <name type="scientific">Pseudozyma hubeiensis (strain SY62)</name>
    <name type="common">Yeast</name>
    <dbReference type="NCBI Taxonomy" id="1305764"/>
    <lineage>
        <taxon>Eukaryota</taxon>
        <taxon>Fungi</taxon>
        <taxon>Dikarya</taxon>
        <taxon>Basidiomycota</taxon>
        <taxon>Ustilaginomycotina</taxon>
        <taxon>Ustilaginomycetes</taxon>
        <taxon>Ustilaginales</taxon>
        <taxon>Ustilaginaceae</taxon>
        <taxon>Pseudozyma</taxon>
    </lineage>
</organism>
<feature type="compositionally biased region" description="Low complexity" evidence="1">
    <location>
        <begin position="75"/>
        <end position="86"/>
    </location>
</feature>
<name>R9NYC6_PSEHS</name>